<gene>
    <name evidence="2" type="ORF">SAMN05421676_104205</name>
</gene>
<dbReference type="InterPro" id="IPR036388">
    <property type="entry name" value="WH-like_DNA-bd_sf"/>
</dbReference>
<dbReference type="AlphaFoldDB" id="A0A1I0DWT3"/>
<reference evidence="3" key="1">
    <citation type="submission" date="2016-10" db="EMBL/GenBank/DDBJ databases">
        <authorList>
            <person name="Varghese N."/>
            <person name="Submissions S."/>
        </authorList>
    </citation>
    <scope>NUCLEOTIDE SEQUENCE [LARGE SCALE GENOMIC DNA]</scope>
    <source>
        <strain evidence="3">CGMCC 1.3566</strain>
    </source>
</reference>
<proteinExistence type="predicted"/>
<dbReference type="PANTHER" id="PTHR23131:SF0">
    <property type="entry name" value="ENDORIBONUCLEASE LACTB2"/>
    <property type="match status" value="1"/>
</dbReference>
<dbReference type="Pfam" id="PF00753">
    <property type="entry name" value="Lactamase_B"/>
    <property type="match status" value="1"/>
</dbReference>
<feature type="domain" description="Metallo-beta-lactamase" evidence="1">
    <location>
        <begin position="23"/>
        <end position="191"/>
    </location>
</feature>
<dbReference type="SUPFAM" id="SSF56281">
    <property type="entry name" value="Metallo-hydrolase/oxidoreductase"/>
    <property type="match status" value="1"/>
</dbReference>
<name>A0A1I0DWT3_9BACI</name>
<evidence type="ECO:0000313" key="2">
    <source>
        <dbReference type="EMBL" id="SET37121.1"/>
    </source>
</evidence>
<dbReference type="InterPro" id="IPR050662">
    <property type="entry name" value="Sec-metab_biosynth-thioest"/>
</dbReference>
<organism evidence="2 3">
    <name type="scientific">Salinibacillus kushneri</name>
    <dbReference type="NCBI Taxonomy" id="237682"/>
    <lineage>
        <taxon>Bacteria</taxon>
        <taxon>Bacillati</taxon>
        <taxon>Bacillota</taxon>
        <taxon>Bacilli</taxon>
        <taxon>Bacillales</taxon>
        <taxon>Bacillaceae</taxon>
        <taxon>Salinibacillus</taxon>
    </lineage>
</organism>
<dbReference type="OrthoDB" id="9802248at2"/>
<dbReference type="Proteomes" id="UP000199095">
    <property type="component" value="Unassembled WGS sequence"/>
</dbReference>
<dbReference type="EMBL" id="FOHJ01000004">
    <property type="protein sequence ID" value="SET37121.1"/>
    <property type="molecule type" value="Genomic_DNA"/>
</dbReference>
<dbReference type="Gene3D" id="1.10.10.10">
    <property type="entry name" value="Winged helix-like DNA-binding domain superfamily/Winged helix DNA-binding domain"/>
    <property type="match status" value="1"/>
</dbReference>
<dbReference type="Gene3D" id="3.60.15.10">
    <property type="entry name" value="Ribonuclease Z/Hydroxyacylglutathione hydrolase-like"/>
    <property type="match status" value="1"/>
</dbReference>
<sequence>MTEQSIKIVRIPIKAPTLWPNTDSNSYLIGNEKETLLIDAGYDMAETKIAIENTIQQHQMAPPHSVVLTHYHQDHAPGVRQLNHILTKAYCHVKEFNEIKTAISPIQEIEQLVDGTILKVAERDIQILHSPGHTAGHVSLYIPSEKVLISGDAIVSEGTTWIGPPDGDMNDFLQTLQRFKTLDIEKIGPGHGEWVYQPYDKIDFVIHRRLHREKQIKDLLKGRKALTLDDLTKLIYENKIDSSVFEVAKRTIEAHLIKLKQEGVVKKHHDHYSL</sequence>
<dbReference type="STRING" id="237682.SAMN05421676_104205"/>
<evidence type="ECO:0000313" key="3">
    <source>
        <dbReference type="Proteomes" id="UP000199095"/>
    </source>
</evidence>
<accession>A0A1I0DWT3</accession>
<dbReference type="InterPro" id="IPR001279">
    <property type="entry name" value="Metallo-B-lactamas"/>
</dbReference>
<dbReference type="InterPro" id="IPR041516">
    <property type="entry name" value="LACTB2_WH"/>
</dbReference>
<dbReference type="InterPro" id="IPR036866">
    <property type="entry name" value="RibonucZ/Hydroxyglut_hydro"/>
</dbReference>
<dbReference type="Pfam" id="PF17778">
    <property type="entry name" value="WHD_BLACT"/>
    <property type="match status" value="1"/>
</dbReference>
<protein>
    <submittedName>
        <fullName evidence="2">Glyoxylase, beta-lactamase superfamily II</fullName>
    </submittedName>
</protein>
<dbReference type="RefSeq" id="WP_093133609.1">
    <property type="nucleotide sequence ID" value="NZ_FOHJ01000004.1"/>
</dbReference>
<dbReference type="PANTHER" id="PTHR23131">
    <property type="entry name" value="ENDORIBONUCLEASE LACTB2"/>
    <property type="match status" value="1"/>
</dbReference>
<evidence type="ECO:0000259" key="1">
    <source>
        <dbReference type="SMART" id="SM00849"/>
    </source>
</evidence>
<keyword evidence="3" id="KW-1185">Reference proteome</keyword>
<dbReference type="SMART" id="SM00849">
    <property type="entry name" value="Lactamase_B"/>
    <property type="match status" value="1"/>
</dbReference>